<dbReference type="AlphaFoldDB" id="D8R7L2"/>
<reference evidence="1 2" key="1">
    <citation type="journal article" date="2011" name="Science">
        <title>The Selaginella genome identifies genetic changes associated with the evolution of vascular plants.</title>
        <authorList>
            <person name="Banks J.A."/>
            <person name="Nishiyama T."/>
            <person name="Hasebe M."/>
            <person name="Bowman J.L."/>
            <person name="Gribskov M."/>
            <person name="dePamphilis C."/>
            <person name="Albert V.A."/>
            <person name="Aono N."/>
            <person name="Aoyama T."/>
            <person name="Ambrose B.A."/>
            <person name="Ashton N.W."/>
            <person name="Axtell M.J."/>
            <person name="Barker E."/>
            <person name="Barker M.S."/>
            <person name="Bennetzen J.L."/>
            <person name="Bonawitz N.D."/>
            <person name="Chapple C."/>
            <person name="Cheng C."/>
            <person name="Correa L.G."/>
            <person name="Dacre M."/>
            <person name="DeBarry J."/>
            <person name="Dreyer I."/>
            <person name="Elias M."/>
            <person name="Engstrom E.M."/>
            <person name="Estelle M."/>
            <person name="Feng L."/>
            <person name="Finet C."/>
            <person name="Floyd S.K."/>
            <person name="Frommer W.B."/>
            <person name="Fujita T."/>
            <person name="Gramzow L."/>
            <person name="Gutensohn M."/>
            <person name="Harholt J."/>
            <person name="Hattori M."/>
            <person name="Heyl A."/>
            <person name="Hirai T."/>
            <person name="Hiwatashi Y."/>
            <person name="Ishikawa M."/>
            <person name="Iwata M."/>
            <person name="Karol K.G."/>
            <person name="Koehler B."/>
            <person name="Kolukisaoglu U."/>
            <person name="Kubo M."/>
            <person name="Kurata T."/>
            <person name="Lalonde S."/>
            <person name="Li K."/>
            <person name="Li Y."/>
            <person name="Litt A."/>
            <person name="Lyons E."/>
            <person name="Manning G."/>
            <person name="Maruyama T."/>
            <person name="Michael T.P."/>
            <person name="Mikami K."/>
            <person name="Miyazaki S."/>
            <person name="Morinaga S."/>
            <person name="Murata T."/>
            <person name="Mueller-Roeber B."/>
            <person name="Nelson D.R."/>
            <person name="Obara M."/>
            <person name="Oguri Y."/>
            <person name="Olmstead R.G."/>
            <person name="Onodera N."/>
            <person name="Petersen B.L."/>
            <person name="Pils B."/>
            <person name="Prigge M."/>
            <person name="Rensing S.A."/>
            <person name="Riano-Pachon D.M."/>
            <person name="Roberts A.W."/>
            <person name="Sato Y."/>
            <person name="Scheller H.V."/>
            <person name="Schulz B."/>
            <person name="Schulz C."/>
            <person name="Shakirov E.V."/>
            <person name="Shibagaki N."/>
            <person name="Shinohara N."/>
            <person name="Shippen D.E."/>
            <person name="Soerensen I."/>
            <person name="Sotooka R."/>
            <person name="Sugimoto N."/>
            <person name="Sugita M."/>
            <person name="Sumikawa N."/>
            <person name="Tanurdzic M."/>
            <person name="Theissen G."/>
            <person name="Ulvskov P."/>
            <person name="Wakazuki S."/>
            <person name="Weng J.K."/>
            <person name="Willats W.W."/>
            <person name="Wipf D."/>
            <person name="Wolf P.G."/>
            <person name="Yang L."/>
            <person name="Zimmer A.D."/>
            <person name="Zhu Q."/>
            <person name="Mitros T."/>
            <person name="Hellsten U."/>
            <person name="Loque D."/>
            <person name="Otillar R."/>
            <person name="Salamov A."/>
            <person name="Schmutz J."/>
            <person name="Shapiro H."/>
            <person name="Lindquist E."/>
            <person name="Lucas S."/>
            <person name="Rokhsar D."/>
            <person name="Grigoriev I.V."/>
        </authorList>
    </citation>
    <scope>NUCLEOTIDE SEQUENCE [LARGE SCALE GENOMIC DNA]</scope>
</reference>
<dbReference type="Proteomes" id="UP000001514">
    <property type="component" value="Unassembled WGS sequence"/>
</dbReference>
<keyword evidence="2" id="KW-1185">Reference proteome</keyword>
<protein>
    <submittedName>
        <fullName evidence="1">Uncharacterized protein</fullName>
    </submittedName>
</protein>
<sequence>MNDVAQIFFGRVVKNQGPRVMLTDEWKKVIGIAGSNPRMLSFLINSLVTELPRSISLHELNRELQEGLDKRKVRSMLDNAWTLFSSQYLRTDYNKGKTRLILQAIYTSQLGVPVTRGEKVWDGSDDTWGDLEGQGIVGLIQAERDRPLRKARKVSGAVTPNLLQFRVRFLPLRIKGSMAALDFINKEDADVLEFAFMIRLKTLLNNGAPFTLGDIVPHHTWLSDDLHHMQLQLPSPPSKFDFGVGLYLAYQIRDPADSIQSLIYRLKKNSYTDTIMKLERRIFRWRQKSFSCTWKGSTGARALSLIGGLVRKEVIHIHWTDDVAELPENMPRIPKQIVIGGWNEIHERSLHFGGTVTRIKWAVK</sequence>
<name>D8R7L2_SELML</name>
<dbReference type="KEGG" id="smo:SELMODRAFT_408224"/>
<gene>
    <name evidence="1" type="ORF">SELMODRAFT_408224</name>
</gene>
<accession>D8R7L2</accession>
<evidence type="ECO:0000313" key="2">
    <source>
        <dbReference type="Proteomes" id="UP000001514"/>
    </source>
</evidence>
<dbReference type="HOGENOM" id="CLU_761632_0_0_1"/>
<organism evidence="2">
    <name type="scientific">Selaginella moellendorffii</name>
    <name type="common">Spikemoss</name>
    <dbReference type="NCBI Taxonomy" id="88036"/>
    <lineage>
        <taxon>Eukaryota</taxon>
        <taxon>Viridiplantae</taxon>
        <taxon>Streptophyta</taxon>
        <taxon>Embryophyta</taxon>
        <taxon>Tracheophyta</taxon>
        <taxon>Lycopodiopsida</taxon>
        <taxon>Selaginellales</taxon>
        <taxon>Selaginellaceae</taxon>
        <taxon>Selaginella</taxon>
    </lineage>
</organism>
<dbReference type="InParanoid" id="D8R7L2"/>
<evidence type="ECO:0000313" key="1">
    <source>
        <dbReference type="EMBL" id="EFJ31902.1"/>
    </source>
</evidence>
<proteinExistence type="predicted"/>
<dbReference type="Gramene" id="EFJ31902">
    <property type="protein sequence ID" value="EFJ31902"/>
    <property type="gene ID" value="SELMODRAFT_408224"/>
</dbReference>
<dbReference type="EMBL" id="GL377573">
    <property type="protein sequence ID" value="EFJ31902.1"/>
    <property type="molecule type" value="Genomic_DNA"/>
</dbReference>